<keyword evidence="3" id="KW-0677">Repeat</keyword>
<dbReference type="InterPro" id="IPR032675">
    <property type="entry name" value="LRR_dom_sf"/>
</dbReference>
<dbReference type="PANTHER" id="PTHR45974:SF242">
    <property type="entry name" value="LEUCINE-RICH REPEAT PROTEIN KINASE FAMILY PROTEIN"/>
    <property type="match status" value="1"/>
</dbReference>
<evidence type="ECO:0000256" key="4">
    <source>
        <dbReference type="ARBA" id="ARBA00023136"/>
    </source>
</evidence>
<organism evidence="6 7">
    <name type="scientific">Dendrobium chrysotoxum</name>
    <name type="common">Orchid</name>
    <dbReference type="NCBI Taxonomy" id="161865"/>
    <lineage>
        <taxon>Eukaryota</taxon>
        <taxon>Viridiplantae</taxon>
        <taxon>Streptophyta</taxon>
        <taxon>Embryophyta</taxon>
        <taxon>Tracheophyta</taxon>
        <taxon>Spermatophyta</taxon>
        <taxon>Magnoliopsida</taxon>
        <taxon>Liliopsida</taxon>
        <taxon>Asparagales</taxon>
        <taxon>Orchidaceae</taxon>
        <taxon>Epidendroideae</taxon>
        <taxon>Malaxideae</taxon>
        <taxon>Dendrobiinae</taxon>
        <taxon>Dendrobium</taxon>
    </lineage>
</organism>
<name>A0AAV7H2X9_DENCH</name>
<keyword evidence="2" id="KW-0732">Signal</keyword>
<dbReference type="PANTHER" id="PTHR45974">
    <property type="entry name" value="RECEPTOR-LIKE PROTEIN 55"/>
    <property type="match status" value="1"/>
</dbReference>
<dbReference type="AlphaFoldDB" id="A0AAV7H2X9"/>
<accession>A0AAV7H2X9</accession>
<keyword evidence="5" id="KW-0325">Glycoprotein</keyword>
<evidence type="ECO:0000256" key="3">
    <source>
        <dbReference type="ARBA" id="ARBA00022737"/>
    </source>
</evidence>
<gene>
    <name evidence="6" type="ORF">IEQ34_009460</name>
</gene>
<reference evidence="6 7" key="1">
    <citation type="journal article" date="2021" name="Hortic Res">
        <title>Chromosome-scale assembly of the Dendrobium chrysotoxum genome enhances the understanding of orchid evolution.</title>
        <authorList>
            <person name="Zhang Y."/>
            <person name="Zhang G.Q."/>
            <person name="Zhang D."/>
            <person name="Liu X.D."/>
            <person name="Xu X.Y."/>
            <person name="Sun W.H."/>
            <person name="Yu X."/>
            <person name="Zhu X."/>
            <person name="Wang Z.W."/>
            <person name="Zhao X."/>
            <person name="Zhong W.Y."/>
            <person name="Chen H."/>
            <person name="Yin W.L."/>
            <person name="Huang T."/>
            <person name="Niu S.C."/>
            <person name="Liu Z.J."/>
        </authorList>
    </citation>
    <scope>NUCLEOTIDE SEQUENCE [LARGE SCALE GENOMIC DNA]</scope>
    <source>
        <strain evidence="6">Lindl</strain>
    </source>
</reference>
<evidence type="ECO:0000256" key="5">
    <source>
        <dbReference type="ARBA" id="ARBA00023180"/>
    </source>
</evidence>
<comment type="subcellular location">
    <subcellularLocation>
        <location evidence="1">Membrane</location>
    </subcellularLocation>
</comment>
<protein>
    <submittedName>
        <fullName evidence="6">Uncharacterized protein</fullName>
    </submittedName>
</protein>
<proteinExistence type="predicted"/>
<keyword evidence="4" id="KW-0472">Membrane</keyword>
<evidence type="ECO:0000313" key="7">
    <source>
        <dbReference type="Proteomes" id="UP000775213"/>
    </source>
</evidence>
<keyword evidence="7" id="KW-1185">Reference proteome</keyword>
<evidence type="ECO:0000313" key="6">
    <source>
        <dbReference type="EMBL" id="KAH0461885.1"/>
    </source>
</evidence>
<dbReference type="Proteomes" id="UP000775213">
    <property type="component" value="Unassembled WGS sequence"/>
</dbReference>
<dbReference type="Gene3D" id="3.80.10.10">
    <property type="entry name" value="Ribonuclease Inhibitor"/>
    <property type="match status" value="1"/>
</dbReference>
<sequence>MKHFSHLNKNRLSGQIPENLFSSNMRLLHLLLDRKKLDGMILASIGTVQTLEIICIDKNFLGGLVSSSINNLTSLHVFDLSNNSFYPSEAPIWISEIENVTTLAIESSRLHGQVPQKLFSFPRLQQVKLSNNSLNGTVDMGSSISEQLQAVATIAGGSTMVVGNNGRR</sequence>
<dbReference type="GO" id="GO:0016020">
    <property type="term" value="C:membrane"/>
    <property type="evidence" value="ECO:0007669"/>
    <property type="project" value="UniProtKB-SubCell"/>
</dbReference>
<evidence type="ECO:0000256" key="1">
    <source>
        <dbReference type="ARBA" id="ARBA00004370"/>
    </source>
</evidence>
<dbReference type="EMBL" id="JAGFBR010000009">
    <property type="protein sequence ID" value="KAH0461885.1"/>
    <property type="molecule type" value="Genomic_DNA"/>
</dbReference>
<dbReference type="SUPFAM" id="SSF52058">
    <property type="entry name" value="L domain-like"/>
    <property type="match status" value="1"/>
</dbReference>
<evidence type="ECO:0000256" key="2">
    <source>
        <dbReference type="ARBA" id="ARBA00022729"/>
    </source>
</evidence>
<comment type="caution">
    <text evidence="6">The sequence shown here is derived from an EMBL/GenBank/DDBJ whole genome shotgun (WGS) entry which is preliminary data.</text>
</comment>